<dbReference type="Gene3D" id="3.40.50.720">
    <property type="entry name" value="NAD(P)-binding Rossmann-like Domain"/>
    <property type="match status" value="1"/>
</dbReference>
<dbReference type="GO" id="GO:0061503">
    <property type="term" value="F:tRNA threonylcarbamoyladenosine dehydratase"/>
    <property type="evidence" value="ECO:0007669"/>
    <property type="project" value="TreeGrafter"/>
</dbReference>
<dbReference type="GO" id="GO:0061504">
    <property type="term" value="P:cyclic threonylcarbamoyladenosine biosynthetic process"/>
    <property type="evidence" value="ECO:0007669"/>
    <property type="project" value="TreeGrafter"/>
</dbReference>
<feature type="domain" description="Prokaryotic E2 family B" evidence="2">
    <location>
        <begin position="39"/>
        <end position="135"/>
    </location>
</feature>
<dbReference type="AlphaFoldDB" id="A0A7W8XGN5"/>
<evidence type="ECO:0000259" key="2">
    <source>
        <dbReference type="Pfam" id="PF14461"/>
    </source>
</evidence>
<feature type="domain" description="THIF-type NAD/FAD binding fold" evidence="1">
    <location>
        <begin position="314"/>
        <end position="482"/>
    </location>
</feature>
<dbReference type="EMBL" id="JACHBC010000009">
    <property type="protein sequence ID" value="MBB5562519.1"/>
    <property type="molecule type" value="Genomic_DNA"/>
</dbReference>
<keyword evidence="3" id="KW-0808">Transferase</keyword>
<evidence type="ECO:0000313" key="3">
    <source>
        <dbReference type="EMBL" id="MBB5562519.1"/>
    </source>
</evidence>
<dbReference type="InterPro" id="IPR032701">
    <property type="entry name" value="Prok-E2_B_dom"/>
</dbReference>
<dbReference type="Pfam" id="PF14461">
    <property type="entry name" value="Prok-E2_B"/>
    <property type="match status" value="1"/>
</dbReference>
<evidence type="ECO:0000259" key="1">
    <source>
        <dbReference type="Pfam" id="PF00899"/>
    </source>
</evidence>
<organism evidence="3 4">
    <name type="scientific">Rhizobium lentis</name>
    <dbReference type="NCBI Taxonomy" id="1138194"/>
    <lineage>
        <taxon>Bacteria</taxon>
        <taxon>Pseudomonadati</taxon>
        <taxon>Pseudomonadota</taxon>
        <taxon>Alphaproteobacteria</taxon>
        <taxon>Hyphomicrobiales</taxon>
        <taxon>Rhizobiaceae</taxon>
        <taxon>Rhizobium/Agrobacterium group</taxon>
        <taxon>Rhizobium</taxon>
    </lineage>
</organism>
<dbReference type="InterPro" id="IPR000594">
    <property type="entry name" value="ThiF_NAD_FAD-bd"/>
</dbReference>
<keyword evidence="3" id="KW-0548">Nucleotidyltransferase</keyword>
<dbReference type="GO" id="GO:0016779">
    <property type="term" value="F:nucleotidyltransferase activity"/>
    <property type="evidence" value="ECO:0007669"/>
    <property type="project" value="UniProtKB-KW"/>
</dbReference>
<dbReference type="InterPro" id="IPR045886">
    <property type="entry name" value="ThiF/MoeB/HesA"/>
</dbReference>
<protein>
    <submittedName>
        <fullName evidence="3">Molybdopterin/thiamine biosynthesis adenylyltransferase</fullName>
    </submittedName>
</protein>
<dbReference type="RefSeq" id="WP_183918543.1">
    <property type="nucleotide sequence ID" value="NZ_JACHBB010000011.1"/>
</dbReference>
<dbReference type="PANTHER" id="PTHR43267:SF1">
    <property type="entry name" value="TRNA THREONYLCARBAMOYLADENOSINE DEHYDRATASE"/>
    <property type="match status" value="1"/>
</dbReference>
<dbReference type="Proteomes" id="UP000528824">
    <property type="component" value="Unassembled WGS sequence"/>
</dbReference>
<dbReference type="SUPFAM" id="SSF69572">
    <property type="entry name" value="Activating enzymes of the ubiquitin-like proteins"/>
    <property type="match status" value="1"/>
</dbReference>
<dbReference type="Pfam" id="PF00899">
    <property type="entry name" value="ThiF"/>
    <property type="match status" value="1"/>
</dbReference>
<dbReference type="GO" id="GO:0008641">
    <property type="term" value="F:ubiquitin-like modifier activating enzyme activity"/>
    <property type="evidence" value="ECO:0007669"/>
    <property type="project" value="InterPro"/>
</dbReference>
<name>A0A7W8XGN5_9HYPH</name>
<evidence type="ECO:0000313" key="4">
    <source>
        <dbReference type="Proteomes" id="UP000528824"/>
    </source>
</evidence>
<proteinExistence type="predicted"/>
<keyword evidence="4" id="KW-1185">Reference proteome</keyword>
<dbReference type="InterPro" id="IPR035985">
    <property type="entry name" value="Ubiquitin-activating_enz"/>
</dbReference>
<sequence>MDEHNIGSLRQVHDALTERGFERLWGMERVVYRGLLDPTGLRVPIRVDVTDIDFVRPPRIFVEEGYDVKGRRLPHLLGESRSFCYYANGVVVLDRYNPGGTILQCLEQADSVIRDAVRGRSDADFADEFNNYWASSFLFVDLPPDFSGKAKIRFLDIDRREERSPVLCLDDSWLADVHRASGKKLPEGEDCFVVSTGVALSLNPNDQWPPNNLHELNRWLRWVDPNLPGYLERSFASGHALTRWVAIRAANGTYVYSATLPPVLQKDEFRKSRQSNLPVMLNRFSSKVEISRANGVPADTDYIFSRNMGKMINLAGKRILLVGVGTIGSFLAQQLAQSGAGTGGGQLALLDTDVLRTANLGRHLLGIPYIDRNKAEACAEFLKQQLPMLDVVHRPGDALDLAAGERLPYDLVIDATGEEALSLALNERAVRSNGLWPPILFGYLIGNGAMAQALMTSDRNHACLKCLKPQLSGEPRFRSLRPDVEVIKVSNMQCADPLHIPYPVTRSVTAASLICEMALAWAGGDVGHRFRSHLFDQARAFSVKDGSPTPSRDCPACQTI</sequence>
<gene>
    <name evidence="3" type="ORF">GGI59_004208</name>
</gene>
<dbReference type="PANTHER" id="PTHR43267">
    <property type="entry name" value="TRNA THREONYLCARBAMOYLADENOSINE DEHYDRATASE"/>
    <property type="match status" value="1"/>
</dbReference>
<reference evidence="3 4" key="1">
    <citation type="submission" date="2020-08" db="EMBL/GenBank/DDBJ databases">
        <title>Genomic Encyclopedia of Type Strains, Phase IV (KMG-V): Genome sequencing to study the core and pangenomes of soil and plant-associated prokaryotes.</title>
        <authorList>
            <person name="Whitman W."/>
        </authorList>
    </citation>
    <scope>NUCLEOTIDE SEQUENCE [LARGE SCALE GENOMIC DNA]</scope>
    <source>
        <strain evidence="3 4">SEMIA 4034</strain>
    </source>
</reference>
<comment type="caution">
    <text evidence="3">The sequence shown here is derived from an EMBL/GenBank/DDBJ whole genome shotgun (WGS) entry which is preliminary data.</text>
</comment>
<accession>A0A7W8XGN5</accession>